<dbReference type="Proteomes" id="UP000236551">
    <property type="component" value="Plasmid pCV839-15-p2"/>
</dbReference>
<sequence length="47" mass="5498">MAPLRMLKMRVQIVLTVQPERSRITKNKMMPVQIQKVVLEGKGHINR</sequence>
<evidence type="ECO:0000313" key="1">
    <source>
        <dbReference type="EMBL" id="ATZ30124.1"/>
    </source>
</evidence>
<dbReference type="AlphaFoldDB" id="A0A2H4TKR8"/>
<keyword evidence="1" id="KW-0614">Plasmid</keyword>
<dbReference type="EMBL" id="CP024976">
    <property type="protein sequence ID" value="ATZ30124.1"/>
    <property type="molecule type" value="Genomic_DNA"/>
</dbReference>
<evidence type="ECO:0000313" key="2">
    <source>
        <dbReference type="Proteomes" id="UP000236551"/>
    </source>
</evidence>
<protein>
    <submittedName>
        <fullName evidence="1">Uncharacterized protein</fullName>
    </submittedName>
</protein>
<gene>
    <name evidence="1" type="ORF">CV83915_2p0121</name>
</gene>
<name>A0A2H4TKR8_ECOLX</name>
<proteinExistence type="predicted"/>
<accession>A0A2H4TKR8</accession>
<geneLocation type="plasmid" evidence="2">
    <name>pcv839-15-p2</name>
</geneLocation>
<organism evidence="1 2">
    <name type="scientific">Escherichia coli</name>
    <dbReference type="NCBI Taxonomy" id="562"/>
    <lineage>
        <taxon>Bacteria</taxon>
        <taxon>Pseudomonadati</taxon>
        <taxon>Pseudomonadota</taxon>
        <taxon>Gammaproteobacteria</taxon>
        <taxon>Enterobacterales</taxon>
        <taxon>Enterobacteriaceae</taxon>
        <taxon>Escherichia</taxon>
    </lineage>
</organism>
<reference evidence="1 2" key="1">
    <citation type="submission" date="2017-11" db="EMBL/GenBank/DDBJ databases">
        <title>Escherichia coli CV839-15 Genome sequencing and assembly.</title>
        <authorList>
            <person name="Li Z."/>
            <person name="Song N."/>
            <person name="Li W."/>
            <person name="Philip H.R."/>
            <person name="Bu Z."/>
            <person name="Siguo L."/>
        </authorList>
    </citation>
    <scope>NUCLEOTIDE SEQUENCE [LARGE SCALE GENOMIC DNA]</scope>
    <source>
        <strain evidence="1 2">CV839-15</strain>
        <plasmid evidence="2">Plasmid pcv839-15-p2</plasmid>
    </source>
</reference>